<feature type="signal peptide" evidence="1">
    <location>
        <begin position="1"/>
        <end position="20"/>
    </location>
</feature>
<evidence type="ECO:0008006" key="4">
    <source>
        <dbReference type="Google" id="ProtNLM"/>
    </source>
</evidence>
<protein>
    <recommendedName>
        <fullName evidence="4">Right-handed parallel beta-helix repeat-containing protein</fullName>
    </recommendedName>
</protein>
<evidence type="ECO:0000256" key="1">
    <source>
        <dbReference type="SAM" id="SignalP"/>
    </source>
</evidence>
<reference evidence="2 3" key="1">
    <citation type="journal article" date="2016" name="Int. J. Syst. Evol. Microbiol.">
        <title>Panacibacter ginsenosidivorans gen. nov., sp. nov., with ginsenoside converting activity isolated from soil of a ginseng field.</title>
        <authorList>
            <person name="Siddiqi M.Z."/>
            <person name="Muhammad Shafi S."/>
            <person name="Choi K.D."/>
            <person name="Im W.T."/>
        </authorList>
    </citation>
    <scope>NUCLEOTIDE SEQUENCE [LARGE SCALE GENOMIC DNA]</scope>
    <source>
        <strain evidence="2 3">Gsoil1550</strain>
    </source>
</reference>
<sequence>MKTRNLIFLLITAVAVFFVACKKTTFTDSPDALLFTSIDTIHFDTVFTSVGSITQSFKIFNANDQKLRISNIELAGGGSSVFKINVDGATGTSFNNIEIPPNDSIYVFVAATINPNNNTNPFLIQDSIKIEYNTNETFVQLDAYGQNANFLNNARVTKDTTWSNALPFVILGGLTVQEGKTLTIEKGTKIYSHAGATITVNGTLKAVGEKYDSTKIIFRNDRLDDYYKDLPASWNGILFTENSINNELAFASVLNATNAIVVRNPSFNSNPKLKIEESIIDNASGAGLYGIYSSIDATNCLVSNCTDNVKIVAGGDYNFNHCTVASYSNNFLTHNSPVLLITDVDDNNQSFPLTANFINSIFYGDDGLVTDEISLQQTGNNTFNINFENVLYKGNASNANFINSIQDQDPLFTTIDAFNNIFDFHLQDISPCVNTGKSTAVSIDLDGNERDEIPDIGCYEYKP</sequence>
<gene>
    <name evidence="2" type="ORF">FRZ67_19605</name>
</gene>
<name>A0A5B8VD49_9BACT</name>
<evidence type="ECO:0000313" key="2">
    <source>
        <dbReference type="EMBL" id="QEC69400.1"/>
    </source>
</evidence>
<dbReference type="PROSITE" id="PS51257">
    <property type="entry name" value="PROKAR_LIPOPROTEIN"/>
    <property type="match status" value="1"/>
</dbReference>
<organism evidence="2 3">
    <name type="scientific">Panacibacter ginsenosidivorans</name>
    <dbReference type="NCBI Taxonomy" id="1813871"/>
    <lineage>
        <taxon>Bacteria</taxon>
        <taxon>Pseudomonadati</taxon>
        <taxon>Bacteroidota</taxon>
        <taxon>Chitinophagia</taxon>
        <taxon>Chitinophagales</taxon>
        <taxon>Chitinophagaceae</taxon>
        <taxon>Panacibacter</taxon>
    </lineage>
</organism>
<dbReference type="AlphaFoldDB" id="A0A5B8VD49"/>
<dbReference type="RefSeq" id="WP_147192277.1">
    <property type="nucleotide sequence ID" value="NZ_CP042435.1"/>
</dbReference>
<dbReference type="Proteomes" id="UP000321533">
    <property type="component" value="Chromosome"/>
</dbReference>
<evidence type="ECO:0000313" key="3">
    <source>
        <dbReference type="Proteomes" id="UP000321533"/>
    </source>
</evidence>
<dbReference type="EMBL" id="CP042435">
    <property type="protein sequence ID" value="QEC69400.1"/>
    <property type="molecule type" value="Genomic_DNA"/>
</dbReference>
<dbReference type="KEGG" id="pgin:FRZ67_19605"/>
<dbReference type="OrthoDB" id="1111178at2"/>
<accession>A0A5B8VD49</accession>
<keyword evidence="3" id="KW-1185">Reference proteome</keyword>
<feature type="chain" id="PRO_5023035510" description="Right-handed parallel beta-helix repeat-containing protein" evidence="1">
    <location>
        <begin position="21"/>
        <end position="463"/>
    </location>
</feature>
<proteinExistence type="predicted"/>
<dbReference type="SUPFAM" id="SSF51126">
    <property type="entry name" value="Pectin lyase-like"/>
    <property type="match status" value="1"/>
</dbReference>
<dbReference type="NCBIfam" id="NF041518">
    <property type="entry name" value="choice_anch_Q"/>
    <property type="match status" value="1"/>
</dbReference>
<keyword evidence="1" id="KW-0732">Signal</keyword>
<dbReference type="InterPro" id="IPR059226">
    <property type="entry name" value="Choice_anch_Q_dom"/>
</dbReference>
<dbReference type="InterPro" id="IPR011050">
    <property type="entry name" value="Pectin_lyase_fold/virulence"/>
</dbReference>